<evidence type="ECO:0000256" key="1">
    <source>
        <dbReference type="SAM" id="MobiDB-lite"/>
    </source>
</evidence>
<protein>
    <recommendedName>
        <fullName evidence="3">C3H1-type domain-containing protein</fullName>
    </recommendedName>
</protein>
<organism evidence="2">
    <name type="scientific">Timema shepardi</name>
    <name type="common">Walking stick</name>
    <dbReference type="NCBI Taxonomy" id="629360"/>
    <lineage>
        <taxon>Eukaryota</taxon>
        <taxon>Metazoa</taxon>
        <taxon>Ecdysozoa</taxon>
        <taxon>Arthropoda</taxon>
        <taxon>Hexapoda</taxon>
        <taxon>Insecta</taxon>
        <taxon>Pterygota</taxon>
        <taxon>Neoptera</taxon>
        <taxon>Polyneoptera</taxon>
        <taxon>Phasmatodea</taxon>
        <taxon>Timematodea</taxon>
        <taxon>Timematoidea</taxon>
        <taxon>Timematidae</taxon>
        <taxon>Timema</taxon>
    </lineage>
</organism>
<evidence type="ECO:0008006" key="3">
    <source>
        <dbReference type="Google" id="ProtNLM"/>
    </source>
</evidence>
<dbReference type="PANTHER" id="PTHR17611">
    <property type="entry name" value="DNA SEGMENT, CHR 5, ERATO DOI 579, EXPRESSED"/>
    <property type="match status" value="1"/>
</dbReference>
<accession>A0A7R9AMD7</accession>
<name>A0A7R9AMD7_TIMSH</name>
<dbReference type="Pfam" id="PF15376">
    <property type="entry name" value="DUF4603"/>
    <property type="match status" value="1"/>
</dbReference>
<dbReference type="AlphaFoldDB" id="A0A7R9AMD7"/>
<feature type="compositionally biased region" description="Polar residues" evidence="1">
    <location>
        <begin position="155"/>
        <end position="165"/>
    </location>
</feature>
<gene>
    <name evidence="2" type="ORF">TSIB3V08_LOCUS1347</name>
</gene>
<feature type="region of interest" description="Disordered" evidence="1">
    <location>
        <begin position="1196"/>
        <end position="1216"/>
    </location>
</feature>
<dbReference type="EMBL" id="OC000367">
    <property type="protein sequence ID" value="CAD7257072.1"/>
    <property type="molecule type" value="Genomic_DNA"/>
</dbReference>
<feature type="region of interest" description="Disordered" evidence="1">
    <location>
        <begin position="135"/>
        <end position="167"/>
    </location>
</feature>
<sequence length="1250" mass="138637">MKSKHKTQKTTRQLDIVTSRELGSPSASHWGMQLRWTNCFLNHVQKHYIESGGFIEEESSQKDVEISPNALEDDEPFHGFEVNDDPMLDIGERQAHQGATGTESDMLVERGTGRPKLMRTGRRGRPIKIYQPAANRADQKLALNNDPPYGKDTGHSSTASSQGTMGHNIDQRSMKYPQLVPMPSAVQDWLDEQLEARGIDAVVYTRYILSLLQRDSADLPDNTLSLSPGKGKEIGRRGRKRARKEDVWDCERLKRSAAVECLMSASDQEKPPPVHLTEILTSISPSSSVKLNMTSALANYATEADKSNIHLELSCTSQIDDRTDDTHSPQDQVKKYYEAFPPLSSKVSSNNDITLFREPSAAWNRNKNLATCFGKNQTTIDCGRVGTLLDLSKENLRGGSGKMRLRGLGAKEDSYGFAWNMAGEREVSYTDLSSGEESGGELLRVFKYNKQNAEESRGWDAATAACRRLYERQTDDEDSLTTGFCDDSSKDCLGQDLDESTTFEQGVEDSNLAQLIAKFDHSIEALWSPEDTPASLTEEPTEMTVESEPDVPVNFNSLLSSPSEENYSVELYNLNNNKQNLSFSGNNSFIQCGTNLINSIWSDKPSQDNPIEHGDFDQDKSLEGFSADSAQAISKSKVVGSKLHPDFKPNHCTKRKDGPVIFQNLDGVDVGKFFNSAFAEETSKTTWNKFENFPFFSLPWGVNYTLTELALQKWSDVGTDTSFGNILISGYGHISKPVHQTAIGMIGSYNALNHNKEDSSFTEVIPKQVAQQVSESFPSEEDQHVPSLEDDIVKSEGEKDEEDLLTSSRTHFRPIRQESQDSHVGNGGHYADGTTFAIPNNLDVVAFKRSESGALYIQTEMADDLPNKYMEYKEKEPYFVIRHKSIECAGEPKNALEFIPKFQVCQNEKYCQTEETEASLPEEVFMSDDEVDTKRSRQDDPEEFFFPGDEHFAAKIIGEQQSECCEESLPPKLSCCALCSLQCSNLGKVEGAGPAWKVCCRCGNNNNLLAWRNGWLQTVKNLDVAGVWSPGIEKSAGVPMQSWYDIWRARPESVGKLCDSCAYSHCVDPIGKSLQHCQLREELSQDGEQLLSDLSYLQHLYLGADEGTFPVGTTQLADVSSPGQSQSPHDLLLYAEDSSRCCQGALSARGREVREDERVQSKFAADTSPSSVQLSVTVAGKWKTNERPFIGKATLKDRKRRHSASTRAGGPPSSHAIPCRVWAPGGACLKGIACCPHHGGGPFTLRPVTL</sequence>
<reference evidence="2" key="1">
    <citation type="submission" date="2020-11" db="EMBL/GenBank/DDBJ databases">
        <authorList>
            <person name="Tran Van P."/>
        </authorList>
    </citation>
    <scope>NUCLEOTIDE SEQUENCE</scope>
</reference>
<proteinExistence type="predicted"/>
<dbReference type="InterPro" id="IPR027871">
    <property type="entry name" value="DUF4603"/>
</dbReference>
<dbReference type="PANTHER" id="PTHR17611:SF3">
    <property type="entry name" value="DNA SEGMENT, CHR 5, ERATO DOI 579, EXPRESSED"/>
    <property type="match status" value="1"/>
</dbReference>
<feature type="region of interest" description="Disordered" evidence="1">
    <location>
        <begin position="1"/>
        <end position="24"/>
    </location>
</feature>
<feature type="region of interest" description="Disordered" evidence="1">
    <location>
        <begin position="772"/>
        <end position="805"/>
    </location>
</feature>
<evidence type="ECO:0000313" key="2">
    <source>
        <dbReference type="EMBL" id="CAD7257072.1"/>
    </source>
</evidence>